<dbReference type="SUPFAM" id="SSF63829">
    <property type="entry name" value="Calcium-dependent phosphotriesterase"/>
    <property type="match status" value="2"/>
</dbReference>
<dbReference type="RefSeq" id="WP_196291858.1">
    <property type="nucleotide sequence ID" value="NZ_JADQDM010000002.1"/>
</dbReference>
<protein>
    <submittedName>
        <fullName evidence="2">T9SS type A sorting domain-containing protein</fullName>
    </submittedName>
</protein>
<reference evidence="2 3" key="1">
    <citation type="submission" date="2020-11" db="EMBL/GenBank/DDBJ databases">
        <authorList>
            <person name="Kim M.K."/>
        </authorList>
    </citation>
    <scope>NUCLEOTIDE SEQUENCE [LARGE SCALE GENOMIC DNA]</scope>
    <source>
        <strain evidence="2 3">BT662</strain>
    </source>
</reference>
<evidence type="ECO:0000256" key="1">
    <source>
        <dbReference type="SAM" id="SignalP"/>
    </source>
</evidence>
<sequence length="838" mass="85637">MKKTVLLLVSLAVLQAGPLKVSAQNLDPSFAALTVYAPGFVSSAIEQPDGKIVMTGLYSRVNGAPAFAISRFNPNGTPDAAFQQNVGTATAGYRVRLLSNGQMVLNYNTTAPFTVGGISRQTLLRLNADGTGDASFNLGTGPAFGTSISYIDDYLPLANGQLLVVGGFDHINGVAVPSGIARLTATGAPDPTFNPGTGIDVNNDDLLNVVTLPNGKLLVGGLLSTYNGVTRNGIARLNADGTLDTAFTSPLDVYSEVDDIVVQPDGNILIWGTLNFASGNTKGIVRLLPDGALDPTFNAPANVGGGFVSSYSGDALQLQPDGKVLAINNNASSGLPGVVRLNANGTPDAGFQVGAGPNAAPTTVTLLSTGKILVGGNFTNFSGTYDRPLVQLTSTGAVDATFQPLVQTTGQVVKAVLQPDGKLVAGGTFSEVNGQAVRRLARFNANGTVDASFTNSLSPNDQPVDLVLQPNGNLLVATQGAVVRLLPTGAADASFNASGLAGSFPSRLLLQPDGKVLVGGSLLNNGTLVTPPVVRLLSDGSRDATFAPSGLGASRFQAFHNIALQADGKVLLAASYSPTATGSYNRTLLRLSSTGALDNTFTGAAFNTPAFNTGLNALQVQPDGKILVGGQFSTYGGTARSNVARLNPDGTLDAGFVPPTTTGAVYSLLLQPNNRVLLGGSFSSSSLPRNLARLLPTGAADASFAATAVPNGIVRTLLVQPDGKIVAGGGFTTIGGQTSSALTRLIATDVLTVRAPQAVADRTAAWPVPAHAALTVAPDASAHPQALDLLDALGRPVLHQALSNAAPATLATETLAPGSYLLRVTYAEGTVTRRVQVQ</sequence>
<gene>
    <name evidence="2" type="ORF">I2H31_04720</name>
</gene>
<dbReference type="Proteomes" id="UP000618931">
    <property type="component" value="Unassembled WGS sequence"/>
</dbReference>
<keyword evidence="1" id="KW-0732">Signal</keyword>
<dbReference type="Gene3D" id="2.80.10.50">
    <property type="match status" value="6"/>
</dbReference>
<feature type="chain" id="PRO_5046070423" evidence="1">
    <location>
        <begin position="24"/>
        <end position="838"/>
    </location>
</feature>
<evidence type="ECO:0000313" key="3">
    <source>
        <dbReference type="Proteomes" id="UP000618931"/>
    </source>
</evidence>
<proteinExistence type="predicted"/>
<dbReference type="EMBL" id="JADQDM010000002">
    <property type="protein sequence ID" value="MBF9220399.1"/>
    <property type="molecule type" value="Genomic_DNA"/>
</dbReference>
<comment type="caution">
    <text evidence="2">The sequence shown here is derived from an EMBL/GenBank/DDBJ whole genome shotgun (WGS) entry which is preliminary data.</text>
</comment>
<accession>A0ABS0I0G4</accession>
<keyword evidence="3" id="KW-1185">Reference proteome</keyword>
<dbReference type="InterPro" id="IPR013431">
    <property type="entry name" value="Delta_60_rpt"/>
</dbReference>
<dbReference type="Pfam" id="PF17164">
    <property type="entry name" value="DUF5122"/>
    <property type="match status" value="13"/>
</dbReference>
<evidence type="ECO:0000313" key="2">
    <source>
        <dbReference type="EMBL" id="MBF9220399.1"/>
    </source>
</evidence>
<feature type="signal peptide" evidence="1">
    <location>
        <begin position="1"/>
        <end position="23"/>
    </location>
</feature>
<name>A0ABS0I0G4_9BACT</name>
<organism evidence="2 3">
    <name type="scientific">Hymenobacter ruricola</name>
    <dbReference type="NCBI Taxonomy" id="2791023"/>
    <lineage>
        <taxon>Bacteria</taxon>
        <taxon>Pseudomonadati</taxon>
        <taxon>Bacteroidota</taxon>
        <taxon>Cytophagia</taxon>
        <taxon>Cytophagales</taxon>
        <taxon>Hymenobacteraceae</taxon>
        <taxon>Hymenobacter</taxon>
    </lineage>
</organism>
<dbReference type="NCBIfam" id="TIGR02608">
    <property type="entry name" value="delta_60_rpt"/>
    <property type="match status" value="12"/>
</dbReference>
<dbReference type="NCBIfam" id="TIGR04183">
    <property type="entry name" value="Por_Secre_tail"/>
    <property type="match status" value="1"/>
</dbReference>
<dbReference type="InterPro" id="IPR026444">
    <property type="entry name" value="Secre_tail"/>
</dbReference>